<evidence type="ECO:0000256" key="1">
    <source>
        <dbReference type="SAM" id="MobiDB-lite"/>
    </source>
</evidence>
<protein>
    <submittedName>
        <fullName evidence="2">Jg3504 protein</fullName>
    </submittedName>
</protein>
<comment type="caution">
    <text evidence="2">The sequence shown here is derived from an EMBL/GenBank/DDBJ whole genome shotgun (WGS) entry which is preliminary data.</text>
</comment>
<proteinExistence type="predicted"/>
<evidence type="ECO:0000313" key="3">
    <source>
        <dbReference type="Proteomes" id="UP000838756"/>
    </source>
</evidence>
<accession>A0A8S4R990</accession>
<reference evidence="2" key="1">
    <citation type="submission" date="2022-03" db="EMBL/GenBank/DDBJ databases">
        <authorList>
            <person name="Lindestad O."/>
        </authorList>
    </citation>
    <scope>NUCLEOTIDE SEQUENCE</scope>
</reference>
<keyword evidence="3" id="KW-1185">Reference proteome</keyword>
<gene>
    <name evidence="2" type="primary">jg3504</name>
    <name evidence="2" type="ORF">PAEG_LOCUS10358</name>
</gene>
<dbReference type="EMBL" id="CAKXAJ010024861">
    <property type="protein sequence ID" value="CAH2232010.1"/>
    <property type="molecule type" value="Genomic_DNA"/>
</dbReference>
<sequence>MARGRLKVSLRAQIGNEEFRRRTSYQHISTIPETEVAMGGHIPRRTDGTLGSQDSVGVRPRPGKRSVGRPPKRWTEDHGFLNSLQNT</sequence>
<dbReference type="Proteomes" id="UP000838756">
    <property type="component" value="Unassembled WGS sequence"/>
</dbReference>
<feature type="region of interest" description="Disordered" evidence="1">
    <location>
        <begin position="34"/>
        <end position="87"/>
    </location>
</feature>
<dbReference type="AlphaFoldDB" id="A0A8S4R990"/>
<feature type="compositionally biased region" description="Basic residues" evidence="1">
    <location>
        <begin position="61"/>
        <end position="72"/>
    </location>
</feature>
<dbReference type="OrthoDB" id="407509at2759"/>
<organism evidence="2 3">
    <name type="scientific">Pararge aegeria aegeria</name>
    <dbReference type="NCBI Taxonomy" id="348720"/>
    <lineage>
        <taxon>Eukaryota</taxon>
        <taxon>Metazoa</taxon>
        <taxon>Ecdysozoa</taxon>
        <taxon>Arthropoda</taxon>
        <taxon>Hexapoda</taxon>
        <taxon>Insecta</taxon>
        <taxon>Pterygota</taxon>
        <taxon>Neoptera</taxon>
        <taxon>Endopterygota</taxon>
        <taxon>Lepidoptera</taxon>
        <taxon>Glossata</taxon>
        <taxon>Ditrysia</taxon>
        <taxon>Papilionoidea</taxon>
        <taxon>Nymphalidae</taxon>
        <taxon>Satyrinae</taxon>
        <taxon>Satyrini</taxon>
        <taxon>Parargina</taxon>
        <taxon>Pararge</taxon>
    </lineage>
</organism>
<evidence type="ECO:0000313" key="2">
    <source>
        <dbReference type="EMBL" id="CAH2232010.1"/>
    </source>
</evidence>
<name>A0A8S4R990_9NEOP</name>